<protein>
    <submittedName>
        <fullName evidence="3">Uncharacterized protein</fullName>
    </submittedName>
</protein>
<evidence type="ECO:0000256" key="1">
    <source>
        <dbReference type="PROSITE-ProRule" id="PRU00339"/>
    </source>
</evidence>
<dbReference type="SMART" id="SM00671">
    <property type="entry name" value="SEL1"/>
    <property type="match status" value="5"/>
</dbReference>
<evidence type="ECO:0000313" key="4">
    <source>
        <dbReference type="Proteomes" id="UP000233553"/>
    </source>
</evidence>
<dbReference type="PROSITE" id="PS50005">
    <property type="entry name" value="TPR"/>
    <property type="match status" value="1"/>
</dbReference>
<dbReference type="Proteomes" id="UP000233553">
    <property type="component" value="Unassembled WGS sequence"/>
</dbReference>
<keyword evidence="2" id="KW-0732">Signal</keyword>
<reference evidence="3 4" key="1">
    <citation type="submission" date="2017-12" db="EMBL/GenBank/DDBJ databases">
        <title>Draft Genome sequences of multiple microbial strains isolated from spacecraft associated surfaces.</title>
        <authorList>
            <person name="Seuylemezian A."/>
            <person name="Vaishampayan P."/>
            <person name="Venkateswaran K."/>
        </authorList>
    </citation>
    <scope>NUCLEOTIDE SEQUENCE [LARGE SCALE GENOMIC DNA]</scope>
    <source>
        <strain evidence="3 4">2P01AA</strain>
    </source>
</reference>
<dbReference type="InterPro" id="IPR006597">
    <property type="entry name" value="Sel1-like"/>
</dbReference>
<feature type="signal peptide" evidence="2">
    <location>
        <begin position="1"/>
        <end position="25"/>
    </location>
</feature>
<dbReference type="PANTHER" id="PTHR11102">
    <property type="entry name" value="SEL-1-LIKE PROTEIN"/>
    <property type="match status" value="1"/>
</dbReference>
<accession>A0A2N0WG61</accession>
<dbReference type="InterPro" id="IPR011990">
    <property type="entry name" value="TPR-like_helical_dom_sf"/>
</dbReference>
<dbReference type="RefSeq" id="WP_101236358.1">
    <property type="nucleotide sequence ID" value="NZ_PISJ01000012.1"/>
</dbReference>
<dbReference type="Pfam" id="PF08238">
    <property type="entry name" value="Sel1"/>
    <property type="match status" value="6"/>
</dbReference>
<dbReference type="SUPFAM" id="SSF81901">
    <property type="entry name" value="HCP-like"/>
    <property type="match status" value="2"/>
</dbReference>
<evidence type="ECO:0000313" key="3">
    <source>
        <dbReference type="EMBL" id="PKF34078.1"/>
    </source>
</evidence>
<organism evidence="3 4">
    <name type="scientific">Acinetobacter proteolyticus</name>
    <dbReference type="NCBI Taxonomy" id="1776741"/>
    <lineage>
        <taxon>Bacteria</taxon>
        <taxon>Pseudomonadati</taxon>
        <taxon>Pseudomonadota</taxon>
        <taxon>Gammaproteobacteria</taxon>
        <taxon>Moraxellales</taxon>
        <taxon>Moraxellaceae</taxon>
        <taxon>Acinetobacter</taxon>
    </lineage>
</organism>
<evidence type="ECO:0000256" key="2">
    <source>
        <dbReference type="SAM" id="SignalP"/>
    </source>
</evidence>
<dbReference type="InterPro" id="IPR050767">
    <property type="entry name" value="Sel1_AlgK"/>
</dbReference>
<gene>
    <name evidence="3" type="ORF">CW311_09565</name>
</gene>
<proteinExistence type="predicted"/>
<keyword evidence="1" id="KW-0802">TPR repeat</keyword>
<dbReference type="SMART" id="SM00028">
    <property type="entry name" value="TPR"/>
    <property type="match status" value="4"/>
</dbReference>
<dbReference type="EMBL" id="PISJ01000012">
    <property type="protein sequence ID" value="PKF34078.1"/>
    <property type="molecule type" value="Genomic_DNA"/>
</dbReference>
<feature type="chain" id="PRO_5014703036" evidence="2">
    <location>
        <begin position="26"/>
        <end position="268"/>
    </location>
</feature>
<dbReference type="Gene3D" id="1.25.40.10">
    <property type="entry name" value="Tetratricopeptide repeat domain"/>
    <property type="match status" value="2"/>
</dbReference>
<dbReference type="PROSITE" id="PS51257">
    <property type="entry name" value="PROKAR_LIPOPROTEIN"/>
    <property type="match status" value="1"/>
</dbReference>
<dbReference type="AlphaFoldDB" id="A0A2N0WG61"/>
<sequence>MWIKTKKNILLIVLTLFLSSFTLVACGDSTNTAKQEANNSQQDIDTLFKKAESLFDEDKPQEAYNILKKLAEQGDAKSQNSLGNGYQHGFWGEIDLKQAKYWYQKAADQNYAGGIHNLGMLEFLQGNYKQALPYFEKGASLKSSESMTLLGTYYSEGIIFEQDYKKALEYFSKAIDVDADNASALFNIGQAYYYGEGVGQDYNKAFAWYVKSANQDYSLAQIQLAEMYFSGQAVPKNVKKAIEIIKPLAELGDPKAQQNLKWYVDHPN</sequence>
<comment type="caution">
    <text evidence="3">The sequence shown here is derived from an EMBL/GenBank/DDBJ whole genome shotgun (WGS) entry which is preliminary data.</text>
</comment>
<name>A0A2N0WG61_9GAMM</name>
<feature type="repeat" description="TPR" evidence="1">
    <location>
        <begin position="112"/>
        <end position="145"/>
    </location>
</feature>
<dbReference type="InterPro" id="IPR019734">
    <property type="entry name" value="TPR_rpt"/>
</dbReference>
<dbReference type="PANTHER" id="PTHR11102:SF160">
    <property type="entry name" value="ERAD-ASSOCIATED E3 UBIQUITIN-PROTEIN LIGASE COMPONENT HRD3"/>
    <property type="match status" value="1"/>
</dbReference>